<dbReference type="PATRIC" id="fig|182217.3.peg.1174"/>
<reference evidence="3" key="1">
    <citation type="submission" date="2012-04" db="EMBL/GenBank/DDBJ databases">
        <title>Complete genome sequence of Helicobacter cetorum strain MIT 00-7128.</title>
        <authorList>
            <person name="Kersulyte D."/>
            <person name="Berg D.E."/>
        </authorList>
    </citation>
    <scope>NUCLEOTIDE SEQUENCE [LARGE SCALE GENOMIC DNA]</scope>
    <source>
        <strain evidence="3">MIT 00-7128</strain>
    </source>
</reference>
<keyword evidence="1" id="KW-0732">Signal</keyword>
<dbReference type="Pfam" id="PF01856">
    <property type="entry name" value="HP_OMP"/>
    <property type="match status" value="1"/>
</dbReference>
<gene>
    <name evidence="2" type="ordered locus">HCW_05535</name>
</gene>
<feature type="chain" id="PRO_5003625655" evidence="1">
    <location>
        <begin position="24"/>
        <end position="261"/>
    </location>
</feature>
<name>I0EN50_HELC0</name>
<feature type="signal peptide" evidence="1">
    <location>
        <begin position="1"/>
        <end position="23"/>
    </location>
</feature>
<protein>
    <submittedName>
        <fullName evidence="2">Outer membrane protein HopE</fullName>
    </submittedName>
</protein>
<accession>I0EN50</accession>
<dbReference type="PRINTS" id="PR01776">
    <property type="entry name" value="HPOMPFAMILY"/>
</dbReference>
<dbReference type="STRING" id="182217.HCW_05535"/>
<evidence type="ECO:0000313" key="2">
    <source>
        <dbReference type="EMBL" id="AFI04369.1"/>
    </source>
</evidence>
<keyword evidence="3" id="KW-1185">Reference proteome</keyword>
<proteinExistence type="predicted"/>
<dbReference type="AlphaFoldDB" id="I0EN50"/>
<sequence length="261" mass="29287">MELMKKFVAVGLLSSILSSSLLAEGDGVYVGAGYEIGQARVKTNINNWHGGCGWQGCPPGLADNRFNIQGTNINWHSQFATGALNGFGLTLGYKKFFQFKSLGMTSRWLGFRAYSMFDYGHATLGHQNNYPGKLQLDMVSWGFGLDALFNVIDKDNASFGVFSGFSLGGDTWKSSATNYWKQQIIDLTKGKGYNHAVSTVDWQVWLNFGVRTNLFKHNGVEFGVRLPMLVNKFLSSGPLSSQYYYHLKRDFSLYVRYLYTF</sequence>
<dbReference type="EMBL" id="CP003479">
    <property type="protein sequence ID" value="AFI04369.1"/>
    <property type="molecule type" value="Genomic_DNA"/>
</dbReference>
<dbReference type="Proteomes" id="UP000005010">
    <property type="component" value="Chromosome"/>
</dbReference>
<dbReference type="KEGG" id="hce:HCW_05535"/>
<organism evidence="2 3">
    <name type="scientific">Helicobacter cetorum (strain ATCC BAA-429 / MIT 00-7128)</name>
    <dbReference type="NCBI Taxonomy" id="182217"/>
    <lineage>
        <taxon>Bacteria</taxon>
        <taxon>Pseudomonadati</taxon>
        <taxon>Campylobacterota</taxon>
        <taxon>Epsilonproteobacteria</taxon>
        <taxon>Campylobacterales</taxon>
        <taxon>Helicobacteraceae</taxon>
        <taxon>Helicobacter</taxon>
    </lineage>
</organism>
<evidence type="ECO:0000256" key="1">
    <source>
        <dbReference type="SAM" id="SignalP"/>
    </source>
</evidence>
<dbReference type="InterPro" id="IPR002718">
    <property type="entry name" value="OMP_Helicobacter"/>
</dbReference>
<evidence type="ECO:0000313" key="3">
    <source>
        <dbReference type="Proteomes" id="UP000005010"/>
    </source>
</evidence>
<dbReference type="HOGENOM" id="CLU_026212_5_1_7"/>
<dbReference type="eggNOG" id="COG3170">
    <property type="taxonomic scope" value="Bacteria"/>
</dbReference>